<gene>
    <name evidence="3" type="ORF">BV898_01223</name>
</gene>
<protein>
    <recommendedName>
        <fullName evidence="5">Secreted protein</fullName>
    </recommendedName>
</protein>
<dbReference type="Proteomes" id="UP000192578">
    <property type="component" value="Unassembled WGS sequence"/>
</dbReference>
<evidence type="ECO:0000313" key="4">
    <source>
        <dbReference type="Proteomes" id="UP000192578"/>
    </source>
</evidence>
<accession>A0A1W0XBY4</accession>
<evidence type="ECO:0000256" key="1">
    <source>
        <dbReference type="SAM" id="MobiDB-lite"/>
    </source>
</evidence>
<reference evidence="4" key="1">
    <citation type="submission" date="2017-01" db="EMBL/GenBank/DDBJ databases">
        <title>Comparative genomics of anhydrobiosis in the tardigrade Hypsibius dujardini.</title>
        <authorList>
            <person name="Yoshida Y."/>
            <person name="Koutsovoulos G."/>
            <person name="Laetsch D."/>
            <person name="Stevens L."/>
            <person name="Kumar S."/>
            <person name="Horikawa D."/>
            <person name="Ishino K."/>
            <person name="Komine S."/>
            <person name="Tomita M."/>
            <person name="Blaxter M."/>
            <person name="Arakawa K."/>
        </authorList>
    </citation>
    <scope>NUCLEOTIDE SEQUENCE [LARGE SCALE GENOMIC DNA]</scope>
    <source>
        <strain evidence="4">Z151</strain>
    </source>
</reference>
<keyword evidence="2" id="KW-0732">Signal</keyword>
<organism evidence="3 4">
    <name type="scientific">Hypsibius exemplaris</name>
    <name type="common">Freshwater tardigrade</name>
    <dbReference type="NCBI Taxonomy" id="2072580"/>
    <lineage>
        <taxon>Eukaryota</taxon>
        <taxon>Metazoa</taxon>
        <taxon>Ecdysozoa</taxon>
        <taxon>Tardigrada</taxon>
        <taxon>Eutardigrada</taxon>
        <taxon>Parachela</taxon>
        <taxon>Hypsibioidea</taxon>
        <taxon>Hypsibiidae</taxon>
        <taxon>Hypsibius</taxon>
    </lineage>
</organism>
<evidence type="ECO:0008006" key="5">
    <source>
        <dbReference type="Google" id="ProtNLM"/>
    </source>
</evidence>
<evidence type="ECO:0000313" key="3">
    <source>
        <dbReference type="EMBL" id="OQV25015.1"/>
    </source>
</evidence>
<feature type="chain" id="PRO_5013116983" description="Secreted protein" evidence="2">
    <location>
        <begin position="23"/>
        <end position="159"/>
    </location>
</feature>
<proteinExistence type="predicted"/>
<name>A0A1W0XBY4_HYPEX</name>
<feature type="signal peptide" evidence="2">
    <location>
        <begin position="1"/>
        <end position="22"/>
    </location>
</feature>
<feature type="region of interest" description="Disordered" evidence="1">
    <location>
        <begin position="47"/>
        <end position="70"/>
    </location>
</feature>
<evidence type="ECO:0000256" key="2">
    <source>
        <dbReference type="SAM" id="SignalP"/>
    </source>
</evidence>
<keyword evidence="4" id="KW-1185">Reference proteome</keyword>
<dbReference type="AlphaFoldDB" id="A0A1W0XBY4"/>
<dbReference type="EMBL" id="MTYJ01000004">
    <property type="protein sequence ID" value="OQV25015.1"/>
    <property type="molecule type" value="Genomic_DNA"/>
</dbReference>
<sequence length="159" mass="17108">MGWSVNFLPILVMCVTVSGLHGQRPPYTFKPAASVFAQSIPGVRSGSSAGNNNGYMSHPHHDIPSSPRKTHPAALLGSWIPVNGHLPTSRFRLPPQLASAMTRWMRHRHDLDGAANGEKSRAADLRAMVELAALVLGKVTGAGRSAMGMQSQKPRVGRR</sequence>
<comment type="caution">
    <text evidence="3">The sequence shown here is derived from an EMBL/GenBank/DDBJ whole genome shotgun (WGS) entry which is preliminary data.</text>
</comment>